<keyword evidence="3" id="KW-1185">Reference proteome</keyword>
<proteinExistence type="predicted"/>
<feature type="compositionally biased region" description="Basic residues" evidence="1">
    <location>
        <begin position="281"/>
        <end position="302"/>
    </location>
</feature>
<dbReference type="EMBL" id="FO082275">
    <property type="protein sequence ID" value="CCO16181.1"/>
    <property type="molecule type" value="Genomic_DNA"/>
</dbReference>
<dbReference type="OrthoDB" id="498232at2759"/>
<feature type="region of interest" description="Disordered" evidence="1">
    <location>
        <begin position="209"/>
        <end position="234"/>
    </location>
</feature>
<evidence type="ECO:0000256" key="1">
    <source>
        <dbReference type="SAM" id="MobiDB-lite"/>
    </source>
</evidence>
<dbReference type="AlphaFoldDB" id="K8EDT1"/>
<dbReference type="eggNOG" id="ENOG502SGX6">
    <property type="taxonomic scope" value="Eukaryota"/>
</dbReference>
<feature type="compositionally biased region" description="Basic and acidic residues" evidence="1">
    <location>
        <begin position="83"/>
        <end position="93"/>
    </location>
</feature>
<dbReference type="KEGG" id="bpg:Bathy04g01820"/>
<reference evidence="2 3" key="1">
    <citation type="submission" date="2011-10" db="EMBL/GenBank/DDBJ databases">
        <authorList>
            <person name="Genoscope - CEA"/>
        </authorList>
    </citation>
    <scope>NUCLEOTIDE SEQUENCE [LARGE SCALE GENOMIC DNA]</scope>
    <source>
        <strain evidence="2 3">RCC 1105</strain>
    </source>
</reference>
<feature type="compositionally biased region" description="Basic and acidic residues" evidence="1">
    <location>
        <begin position="252"/>
        <end position="275"/>
    </location>
</feature>
<feature type="region of interest" description="Disordered" evidence="1">
    <location>
        <begin position="83"/>
        <end position="141"/>
    </location>
</feature>
<organism evidence="2 3">
    <name type="scientific">Bathycoccus prasinos</name>
    <dbReference type="NCBI Taxonomy" id="41875"/>
    <lineage>
        <taxon>Eukaryota</taxon>
        <taxon>Viridiplantae</taxon>
        <taxon>Chlorophyta</taxon>
        <taxon>Mamiellophyceae</taxon>
        <taxon>Mamiellales</taxon>
        <taxon>Bathycoccaceae</taxon>
        <taxon>Bathycoccus</taxon>
    </lineage>
</organism>
<gene>
    <name evidence="2" type="ORF">Bathy04g01820</name>
</gene>
<sequence length="302" mass="34882">MNAFKKEQKKKKKMKTTTTAEEERVLMDDGEKKREEAKEVKVFAFDGKRTLFGAAAENKTNDNINKTLLRKRINVKREMKRFMASETKRIVREDEMEEDGFDGKKKKKKKKNGFQSEEDAKSNNNNNNNDDAKDSKFGMKHMRREVRDFGIKGLNKWDRKELENEKLKELGMKPSKGIRIPATIGVGLWKKNEQRNEEKRLDLFRLGHKLEKKERRKMTNSEKEEKREKESDRGLAWGSSWFKNGILKLKKGDVKKNKVNVDTKVRLSGKNRDAKGSAGGKKSKKGAKGSKKRGAGKKSSRG</sequence>
<accession>K8EDT1</accession>
<protein>
    <submittedName>
        <fullName evidence="2">Uncharacterized protein</fullName>
    </submittedName>
</protein>
<dbReference type="Pfam" id="PF15375">
    <property type="entry name" value="FSAF1"/>
    <property type="match status" value="1"/>
</dbReference>
<feature type="compositionally biased region" description="Basic and acidic residues" evidence="1">
    <location>
        <begin position="209"/>
        <end position="233"/>
    </location>
</feature>
<dbReference type="RefSeq" id="XP_007513656.1">
    <property type="nucleotide sequence ID" value="XM_007513594.1"/>
</dbReference>
<dbReference type="GeneID" id="19016207"/>
<dbReference type="InterPro" id="IPR027973">
    <property type="entry name" value="FSAF1-like"/>
</dbReference>
<feature type="compositionally biased region" description="Basic and acidic residues" evidence="1">
    <location>
        <begin position="21"/>
        <end position="35"/>
    </location>
</feature>
<dbReference type="Proteomes" id="UP000198341">
    <property type="component" value="Chromosome 4"/>
</dbReference>
<evidence type="ECO:0000313" key="2">
    <source>
        <dbReference type="EMBL" id="CCO16181.1"/>
    </source>
</evidence>
<feature type="region of interest" description="Disordered" evidence="1">
    <location>
        <begin position="252"/>
        <end position="302"/>
    </location>
</feature>
<name>K8EDT1_9CHLO</name>
<feature type="region of interest" description="Disordered" evidence="1">
    <location>
        <begin position="1"/>
        <end position="35"/>
    </location>
</feature>
<evidence type="ECO:0000313" key="3">
    <source>
        <dbReference type="Proteomes" id="UP000198341"/>
    </source>
</evidence>